<feature type="region of interest" description="Disordered" evidence="2">
    <location>
        <begin position="1"/>
        <end position="23"/>
    </location>
</feature>
<evidence type="ECO:0000256" key="1">
    <source>
        <dbReference type="SAM" id="Coils"/>
    </source>
</evidence>
<dbReference type="OrthoDB" id="5324692at2759"/>
<evidence type="ECO:0000313" key="3">
    <source>
        <dbReference type="EMBL" id="KAF1851399.1"/>
    </source>
</evidence>
<evidence type="ECO:0000313" key="4">
    <source>
        <dbReference type="Proteomes" id="UP000800039"/>
    </source>
</evidence>
<proteinExistence type="predicted"/>
<sequence>MPLVRPPPQSTSAPPSQAPQEKQFPTLGVCSRTNYVAGLDDWLHITSPKHFPDFDLCPDCYNTSFRNTRYGPCFSTVPPKPANTSTSCDFSGLWVRIAYVWLFSNNAPDLTLMGNVAAIQHDEDGPCPNLNREDPEVKKGGNPAVTRRWYCLHDPKTNTLVEDLTFCSGCVANVNLIYPCLNGIFRLVANGQKLPATCDLMTLGNAQARGFQYFDCMVEVAEKTMATGTRDVSPLVEYIRKWAAIPFCKKGDIVTGERRYSLPSTVPDFTACEECYTRHIQPLLDTHPQPRVLSQLESSVPTNSGFTCDLYSPRLQQYFQEYSTTNNVQSYREKLTARNTKLQETKMQLQRMKQEHQQLKTQSNMHMNMMRVEQSSAMMSSMAWTTSRWSAPPVDWRGVNSQLTQGNELAMKAAMVLDNMALLEKEWKEFWE</sequence>
<dbReference type="Proteomes" id="UP000800039">
    <property type="component" value="Unassembled WGS sequence"/>
</dbReference>
<organism evidence="3 4">
    <name type="scientific">Cucurbitaria berberidis CBS 394.84</name>
    <dbReference type="NCBI Taxonomy" id="1168544"/>
    <lineage>
        <taxon>Eukaryota</taxon>
        <taxon>Fungi</taxon>
        <taxon>Dikarya</taxon>
        <taxon>Ascomycota</taxon>
        <taxon>Pezizomycotina</taxon>
        <taxon>Dothideomycetes</taxon>
        <taxon>Pleosporomycetidae</taxon>
        <taxon>Pleosporales</taxon>
        <taxon>Pleosporineae</taxon>
        <taxon>Cucurbitariaceae</taxon>
        <taxon>Cucurbitaria</taxon>
    </lineage>
</organism>
<dbReference type="GeneID" id="63845278"/>
<reference evidence="3" key="1">
    <citation type="submission" date="2020-01" db="EMBL/GenBank/DDBJ databases">
        <authorList>
            <consortium name="DOE Joint Genome Institute"/>
            <person name="Haridas S."/>
            <person name="Albert R."/>
            <person name="Binder M."/>
            <person name="Bloem J."/>
            <person name="Labutti K."/>
            <person name="Salamov A."/>
            <person name="Andreopoulos B."/>
            <person name="Baker S.E."/>
            <person name="Barry K."/>
            <person name="Bills G."/>
            <person name="Bluhm B.H."/>
            <person name="Cannon C."/>
            <person name="Castanera R."/>
            <person name="Culley D.E."/>
            <person name="Daum C."/>
            <person name="Ezra D."/>
            <person name="Gonzalez J.B."/>
            <person name="Henrissat B."/>
            <person name="Kuo A."/>
            <person name="Liang C."/>
            <person name="Lipzen A."/>
            <person name="Lutzoni F."/>
            <person name="Magnuson J."/>
            <person name="Mondo S."/>
            <person name="Nolan M."/>
            <person name="Ohm R."/>
            <person name="Pangilinan J."/>
            <person name="Park H.-J."/>
            <person name="Ramirez L."/>
            <person name="Alfaro M."/>
            <person name="Sun H."/>
            <person name="Tritt A."/>
            <person name="Yoshinaga Y."/>
            <person name="Zwiers L.-H."/>
            <person name="Turgeon B.G."/>
            <person name="Goodwin S.B."/>
            <person name="Spatafora J.W."/>
            <person name="Crous P.W."/>
            <person name="Grigoriev I.V."/>
        </authorList>
    </citation>
    <scope>NUCLEOTIDE SEQUENCE</scope>
    <source>
        <strain evidence="3">CBS 394.84</strain>
    </source>
</reference>
<evidence type="ECO:0000256" key="2">
    <source>
        <dbReference type="SAM" id="MobiDB-lite"/>
    </source>
</evidence>
<dbReference type="AlphaFoldDB" id="A0A9P4GTU1"/>
<keyword evidence="1" id="KW-0175">Coiled coil</keyword>
<feature type="compositionally biased region" description="Low complexity" evidence="2">
    <location>
        <begin position="10"/>
        <end position="20"/>
    </location>
</feature>
<feature type="coiled-coil region" evidence="1">
    <location>
        <begin position="332"/>
        <end position="362"/>
    </location>
</feature>
<dbReference type="EMBL" id="ML976614">
    <property type="protein sequence ID" value="KAF1851399.1"/>
    <property type="molecule type" value="Genomic_DNA"/>
</dbReference>
<keyword evidence="4" id="KW-1185">Reference proteome</keyword>
<protein>
    <submittedName>
        <fullName evidence="3">Uncharacterized protein</fullName>
    </submittedName>
</protein>
<dbReference type="RefSeq" id="XP_040793962.1">
    <property type="nucleotide sequence ID" value="XM_040928025.1"/>
</dbReference>
<comment type="caution">
    <text evidence="3">The sequence shown here is derived from an EMBL/GenBank/DDBJ whole genome shotgun (WGS) entry which is preliminary data.</text>
</comment>
<name>A0A9P4GTU1_9PLEO</name>
<gene>
    <name evidence="3" type="ORF">K460DRAFT_275260</name>
</gene>
<accession>A0A9P4GTU1</accession>